<dbReference type="AlphaFoldDB" id="A0A9Q5CYA1"/>
<accession>A0A9Q5CYA1</accession>
<organism evidence="1 2">
    <name type="scientific">Clostridium beijerinckii</name>
    <name type="common">Clostridium MP</name>
    <dbReference type="NCBI Taxonomy" id="1520"/>
    <lineage>
        <taxon>Bacteria</taxon>
        <taxon>Bacillati</taxon>
        <taxon>Bacillota</taxon>
        <taxon>Clostridia</taxon>
        <taxon>Eubacteriales</taxon>
        <taxon>Clostridiaceae</taxon>
        <taxon>Clostridium</taxon>
    </lineage>
</organism>
<dbReference type="RefSeq" id="WP_155772795.1">
    <property type="nucleotide sequence ID" value="NZ_CP016090.1"/>
</dbReference>
<reference evidence="1" key="1">
    <citation type="submission" date="2020-05" db="EMBL/GenBank/DDBJ databases">
        <title>Genomic insights into acetone-butanol-ethanol (ABE) fermentation by sequencing solventogenic clostridia strains.</title>
        <authorList>
            <person name="Brown S."/>
        </authorList>
    </citation>
    <scope>NUCLEOTIDE SEQUENCE</scope>
    <source>
        <strain evidence="1">DJ126</strain>
    </source>
</reference>
<protein>
    <submittedName>
        <fullName evidence="1">Uncharacterized protein</fullName>
    </submittedName>
</protein>
<comment type="caution">
    <text evidence="1">The sequence shown here is derived from an EMBL/GenBank/DDBJ whole genome shotgun (WGS) entry which is preliminary data.</text>
</comment>
<name>A0A9Q5CYA1_CLOBE</name>
<evidence type="ECO:0000313" key="1">
    <source>
        <dbReference type="EMBL" id="NRV12268.1"/>
    </source>
</evidence>
<proteinExistence type="predicted"/>
<dbReference type="Proteomes" id="UP000821656">
    <property type="component" value="Unassembled WGS sequence"/>
</dbReference>
<dbReference type="EMBL" id="JABSXK010000001">
    <property type="protein sequence ID" value="NRV12268.1"/>
    <property type="molecule type" value="Genomic_DNA"/>
</dbReference>
<sequence length="56" mass="6085">MSKNISSSFIAAKEITIAALANKTVAPSKEYGVATANFFEAIYDKLKKIEDDEATE</sequence>
<evidence type="ECO:0000313" key="2">
    <source>
        <dbReference type="Proteomes" id="UP000821656"/>
    </source>
</evidence>
<gene>
    <name evidence="1" type="ORF">DFH45_005231</name>
</gene>